<sequence length="242" mass="28384">MMIYNYDGSFDGLLTIIFVKYKEIGKCEISTQSNQVNFLESEFVETDLVKAERVISSIKANIGEEFFVNVFKVFKSNFAKREEVIAITIKSCLLYGRVYLGSSKKSAVKFREIVKSFNHEVHFYKGLARFREIQEGFLLAEIEPDHDSLMHITDHFLKRMPSEKFIIYDKNRKKASICINGTYEEVEILEMDAIETNDEKIFKEAWIGFYNSIGIDERKNHKLMVSNMPKKYWKYLPEKQSL</sequence>
<evidence type="ECO:0000313" key="3">
    <source>
        <dbReference type="Proteomes" id="UP000261011"/>
    </source>
</evidence>
<dbReference type="Pfam" id="PF13566">
    <property type="entry name" value="DUF4130"/>
    <property type="match status" value="1"/>
</dbReference>
<dbReference type="InterPro" id="IPR023875">
    <property type="entry name" value="DNA_repair_put"/>
</dbReference>
<accession>A0A3E2TGY8</accession>
<protein>
    <submittedName>
        <fullName evidence="2">DNA metabolism protein</fullName>
    </submittedName>
</protein>
<dbReference type="NCBIfam" id="TIGR03915">
    <property type="entry name" value="SAM_7_link_chp"/>
    <property type="match status" value="1"/>
</dbReference>
<dbReference type="AlphaFoldDB" id="A0A3E2TGY8"/>
<proteinExistence type="predicted"/>
<organism evidence="2 3">
    <name type="scientific">Anaerococcus nagyae</name>
    <dbReference type="NCBI Taxonomy" id="1755241"/>
    <lineage>
        <taxon>Bacteria</taxon>
        <taxon>Bacillati</taxon>
        <taxon>Bacillota</taxon>
        <taxon>Tissierellia</taxon>
        <taxon>Tissierellales</taxon>
        <taxon>Peptoniphilaceae</taxon>
        <taxon>Anaerococcus</taxon>
    </lineage>
</organism>
<reference evidence="2 3" key="1">
    <citation type="submission" date="2018-08" db="EMBL/GenBank/DDBJ databases">
        <title>A genome reference for cultivated species of the human gut microbiota.</title>
        <authorList>
            <person name="Zou Y."/>
            <person name="Xue W."/>
            <person name="Luo G."/>
        </authorList>
    </citation>
    <scope>NUCLEOTIDE SEQUENCE [LARGE SCALE GENOMIC DNA]</scope>
    <source>
        <strain evidence="2 3">OF01-3</strain>
    </source>
</reference>
<evidence type="ECO:0000259" key="1">
    <source>
        <dbReference type="Pfam" id="PF13566"/>
    </source>
</evidence>
<gene>
    <name evidence="2" type="ORF">DXA39_08440</name>
</gene>
<comment type="caution">
    <text evidence="2">The sequence shown here is derived from an EMBL/GenBank/DDBJ whole genome shotgun (WGS) entry which is preliminary data.</text>
</comment>
<dbReference type="Proteomes" id="UP000261011">
    <property type="component" value="Unassembled WGS sequence"/>
</dbReference>
<feature type="domain" description="DUF4130" evidence="1">
    <location>
        <begin position="82"/>
        <end position="238"/>
    </location>
</feature>
<evidence type="ECO:0000313" key="2">
    <source>
        <dbReference type="EMBL" id="RGB74569.1"/>
    </source>
</evidence>
<dbReference type="EMBL" id="QVEU01000010">
    <property type="protein sequence ID" value="RGB74569.1"/>
    <property type="molecule type" value="Genomic_DNA"/>
</dbReference>
<keyword evidence="3" id="KW-1185">Reference proteome</keyword>
<name>A0A3E2TGY8_9FIRM</name>
<dbReference type="InterPro" id="IPR025404">
    <property type="entry name" value="DUF4130"/>
</dbReference>
<dbReference type="OrthoDB" id="5290748at2"/>